<keyword evidence="10" id="KW-0324">Glycolysis</keyword>
<keyword evidence="9" id="KW-0460">Magnesium</keyword>
<keyword evidence="8" id="KW-0067">ATP-binding</keyword>
<evidence type="ECO:0000259" key="13">
    <source>
        <dbReference type="Pfam" id="PF00224"/>
    </source>
</evidence>
<feature type="region of interest" description="Disordered" evidence="12">
    <location>
        <begin position="1"/>
        <end position="20"/>
    </location>
</feature>
<dbReference type="InterPro" id="IPR001697">
    <property type="entry name" value="Pyr_Knase"/>
</dbReference>
<comment type="pathway">
    <text evidence="1">Carbohydrate degradation; glycolysis; pyruvate from D-glyceraldehyde 3-phosphate: step 5/5.</text>
</comment>
<dbReference type="GO" id="GO:0005524">
    <property type="term" value="F:ATP binding"/>
    <property type="evidence" value="ECO:0007669"/>
    <property type="project" value="UniProtKB-KW"/>
</dbReference>
<reference evidence="14" key="1">
    <citation type="submission" date="2020-10" db="EMBL/GenBank/DDBJ databases">
        <title>Connecting structure to function with the recovery of over 1000 high-quality activated sludge metagenome-assembled genomes encoding full-length rRNA genes using long-read sequencing.</title>
        <authorList>
            <person name="Singleton C.M."/>
            <person name="Petriglieri F."/>
            <person name="Kristensen J.M."/>
            <person name="Kirkegaard R.H."/>
            <person name="Michaelsen T.Y."/>
            <person name="Andersen M.H."/>
            <person name="Karst S.M."/>
            <person name="Dueholm M.S."/>
            <person name="Nielsen P.H."/>
            <person name="Albertsen M."/>
        </authorList>
    </citation>
    <scope>NUCLEOTIDE SEQUENCE</scope>
    <source>
        <strain evidence="14">Bjer_18-Q3-R1-45_BAT3C.347</strain>
    </source>
</reference>
<dbReference type="NCBIfam" id="NF011314">
    <property type="entry name" value="PRK14725.1"/>
    <property type="match status" value="1"/>
</dbReference>
<dbReference type="EC" id="2.7.1.40" evidence="3"/>
<feature type="domain" description="Pyruvate kinase barrel" evidence="13">
    <location>
        <begin position="387"/>
        <end position="600"/>
    </location>
</feature>
<dbReference type="SUPFAM" id="SSF50800">
    <property type="entry name" value="PK beta-barrel domain-like"/>
    <property type="match status" value="1"/>
</dbReference>
<gene>
    <name evidence="14" type="ORF">IPH26_06955</name>
</gene>
<dbReference type="PANTHER" id="PTHR11817">
    <property type="entry name" value="PYRUVATE KINASE"/>
    <property type="match status" value="1"/>
</dbReference>
<dbReference type="SUPFAM" id="SSF51621">
    <property type="entry name" value="Phosphoenolpyruvate/pyruvate domain"/>
    <property type="match status" value="1"/>
</dbReference>
<evidence type="ECO:0000256" key="10">
    <source>
        <dbReference type="ARBA" id="ARBA00023152"/>
    </source>
</evidence>
<evidence type="ECO:0000313" key="15">
    <source>
        <dbReference type="Proteomes" id="UP000807785"/>
    </source>
</evidence>
<dbReference type="Gene3D" id="3.20.20.60">
    <property type="entry name" value="Phosphoenolpyruvate-binding domains"/>
    <property type="match status" value="2"/>
</dbReference>
<evidence type="ECO:0000256" key="1">
    <source>
        <dbReference type="ARBA" id="ARBA00004997"/>
    </source>
</evidence>
<dbReference type="Pfam" id="PF00224">
    <property type="entry name" value="PK"/>
    <property type="match status" value="2"/>
</dbReference>
<organism evidence="14 15">
    <name type="scientific">Candidatus Methylophosphatis roskildensis</name>
    <dbReference type="NCBI Taxonomy" id="2899263"/>
    <lineage>
        <taxon>Bacteria</taxon>
        <taxon>Pseudomonadati</taxon>
        <taxon>Pseudomonadota</taxon>
        <taxon>Betaproteobacteria</taxon>
        <taxon>Nitrosomonadales</taxon>
        <taxon>Sterolibacteriaceae</taxon>
        <taxon>Candidatus Methylophosphatis</taxon>
    </lineage>
</organism>
<dbReference type="InterPro" id="IPR015806">
    <property type="entry name" value="Pyrv_Knase_insert_dom_sf"/>
</dbReference>
<evidence type="ECO:0000256" key="11">
    <source>
        <dbReference type="ARBA" id="ARBA00023317"/>
    </source>
</evidence>
<comment type="similarity">
    <text evidence="2">Belongs to the pyruvate kinase family.</text>
</comment>
<evidence type="ECO:0000256" key="2">
    <source>
        <dbReference type="ARBA" id="ARBA00008663"/>
    </source>
</evidence>
<evidence type="ECO:0000256" key="12">
    <source>
        <dbReference type="SAM" id="MobiDB-lite"/>
    </source>
</evidence>
<dbReference type="Proteomes" id="UP000807785">
    <property type="component" value="Unassembled WGS sequence"/>
</dbReference>
<dbReference type="InterPro" id="IPR040442">
    <property type="entry name" value="Pyrv_kinase-like_dom_sf"/>
</dbReference>
<accession>A0A9D7DXK6</accession>
<dbReference type="InterPro" id="IPR011037">
    <property type="entry name" value="Pyrv_Knase-like_insert_dom_sf"/>
</dbReference>
<keyword evidence="7 14" id="KW-0418">Kinase</keyword>
<feature type="compositionally biased region" description="Polar residues" evidence="12">
    <location>
        <begin position="1"/>
        <end position="11"/>
    </location>
</feature>
<proteinExistence type="inferred from homology"/>
<evidence type="ECO:0000256" key="4">
    <source>
        <dbReference type="ARBA" id="ARBA00022679"/>
    </source>
</evidence>
<keyword evidence="5" id="KW-0479">Metal-binding</keyword>
<dbReference type="InterPro" id="IPR015793">
    <property type="entry name" value="Pyrv_Knase_brl"/>
</dbReference>
<evidence type="ECO:0000256" key="5">
    <source>
        <dbReference type="ARBA" id="ARBA00022723"/>
    </source>
</evidence>
<dbReference type="GO" id="GO:0000287">
    <property type="term" value="F:magnesium ion binding"/>
    <property type="evidence" value="ECO:0007669"/>
    <property type="project" value="InterPro"/>
</dbReference>
<evidence type="ECO:0000313" key="14">
    <source>
        <dbReference type="EMBL" id="MBK6972691.1"/>
    </source>
</evidence>
<evidence type="ECO:0000256" key="6">
    <source>
        <dbReference type="ARBA" id="ARBA00022741"/>
    </source>
</evidence>
<dbReference type="GO" id="GO:0004743">
    <property type="term" value="F:pyruvate kinase activity"/>
    <property type="evidence" value="ECO:0007669"/>
    <property type="project" value="UniProtKB-EC"/>
</dbReference>
<sequence length="656" mass="71464">MQSTVDETPSLTKKPLRRNRRTRQSVAWDDELCNSLIDELRSLREAMLAHEGTLAPWLNRVDPGFRASARNLAHYLALRKGDRRPLQENLAQVGVSSLGGAESNVLANLDKVLSILHRLTGQPWQTGFQNPVVGIERSGKLLERHTAELLGTPPAGRTVRIMVTLPSEAAVDFGLVRGLTVSGMDIARINCAHDGPSEWKAMAANVRRAAKAVGRPVRIMMDLGGPKLRTGFIPAGPAVLKLRPQRDELGRILVPGRIGMRAAGATMPVVGATAYVGVDTDWLAAIAPGDYLDLTDARGARRSLLVIHRDAEGALAECERTVYLLPETRLKRRRKGAGARTTGLTDLPTRPGFLSLKQGSTLRLSREGNSVPVPNKRGKQWREPVPAIACTLPEVFGQVSVGERIWFDDGRLGGVIRHVDRAWLEVEITHARENGEKLAGDKGINLPDSRLELPALTEKDIADLAVVAKEADLVGLSFVHSASDVEILREHLRALGAPDLGIVLKIETRRGFENLPELLFSAMVGKAAGVMIARGDLAVECGYERLAEVQEEILWAAEAAHMPVIWATQVLETLAKTGLPSRAEITDAAMGERAECVMLNKGPHITDAMRTLDDILRRMQSHQIKKRPLLRALSAWSARAASADTVITREASGPVE</sequence>
<keyword evidence="6" id="KW-0547">Nucleotide-binding</keyword>
<dbReference type="GO" id="GO:0016301">
    <property type="term" value="F:kinase activity"/>
    <property type="evidence" value="ECO:0007669"/>
    <property type="project" value="UniProtKB-KW"/>
</dbReference>
<dbReference type="GO" id="GO:0030955">
    <property type="term" value="F:potassium ion binding"/>
    <property type="evidence" value="ECO:0007669"/>
    <property type="project" value="InterPro"/>
</dbReference>
<dbReference type="AlphaFoldDB" id="A0A9D7DXK6"/>
<dbReference type="EMBL" id="JADJEV010000003">
    <property type="protein sequence ID" value="MBK6972691.1"/>
    <property type="molecule type" value="Genomic_DNA"/>
</dbReference>
<evidence type="ECO:0000256" key="9">
    <source>
        <dbReference type="ARBA" id="ARBA00022842"/>
    </source>
</evidence>
<keyword evidence="4" id="KW-0808">Transferase</keyword>
<evidence type="ECO:0000256" key="7">
    <source>
        <dbReference type="ARBA" id="ARBA00022777"/>
    </source>
</evidence>
<name>A0A9D7DXK6_9PROT</name>
<comment type="caution">
    <text evidence="14">The sequence shown here is derived from an EMBL/GenBank/DDBJ whole genome shotgun (WGS) entry which is preliminary data.</text>
</comment>
<evidence type="ECO:0000256" key="3">
    <source>
        <dbReference type="ARBA" id="ARBA00012142"/>
    </source>
</evidence>
<keyword evidence="11 14" id="KW-0670">Pyruvate</keyword>
<feature type="domain" description="Pyruvate kinase barrel" evidence="13">
    <location>
        <begin position="159"/>
        <end position="242"/>
    </location>
</feature>
<dbReference type="InterPro" id="IPR015813">
    <property type="entry name" value="Pyrv/PenolPyrv_kinase-like_dom"/>
</dbReference>
<evidence type="ECO:0000256" key="8">
    <source>
        <dbReference type="ARBA" id="ARBA00022840"/>
    </source>
</evidence>
<dbReference type="Gene3D" id="2.40.33.10">
    <property type="entry name" value="PK beta-barrel domain-like"/>
    <property type="match status" value="2"/>
</dbReference>
<protein>
    <recommendedName>
        <fullName evidence="3">pyruvate kinase</fullName>
        <ecNumber evidence="3">2.7.1.40</ecNumber>
    </recommendedName>
</protein>